<proteinExistence type="predicted"/>
<dbReference type="InParanoid" id="G5A536"/>
<dbReference type="OMA" id="QLAYRIF"/>
<sequence>MYTVQAKTKSKRNYDPNKARSEQLRELRRLRTEADELQLKLQQLQTLRGASNGSFEPQTGPQSDAELPQVWRDICARQLGRRLKAERENGRLRKRCRAESKLAQSVEKLLFKRLSMQSAEPGASKRVRRVEIPAGFIQRVAARIFDELAAGVDASYRDVERVLETDCPVPTWMETRRPLLREGVSIELFDGRVLPFGLRATGDAWWRRWQNYRGQRSDETAGDDVVRERCGLEMVDVKTDRRATFYVQQVLRRYVEDQRVVVVWHAYFEPFTFDEELVRGVHFLLKGYVLMKPHCSGEDEEAATRVLTCYNITPHFSDPELQKYGKTVALTKFVVSATSANISTSNEMMENLLVDEALQKCG</sequence>
<dbReference type="PANTHER" id="PTHR35796:SF3">
    <property type="entry name" value="BHLH DOMAIN-CONTAINING PROTEIN"/>
    <property type="match status" value="1"/>
</dbReference>
<organism evidence="2 3">
    <name type="scientific">Phytophthora sojae (strain P6497)</name>
    <name type="common">Soybean stem and root rot agent</name>
    <name type="synonym">Phytophthora megasperma f. sp. glycines</name>
    <dbReference type="NCBI Taxonomy" id="1094619"/>
    <lineage>
        <taxon>Eukaryota</taxon>
        <taxon>Sar</taxon>
        <taxon>Stramenopiles</taxon>
        <taxon>Oomycota</taxon>
        <taxon>Peronosporomycetes</taxon>
        <taxon>Peronosporales</taxon>
        <taxon>Peronosporaceae</taxon>
        <taxon>Phytophthora</taxon>
    </lineage>
</organism>
<dbReference type="GeneID" id="20644189"/>
<dbReference type="RefSeq" id="XP_009534646.1">
    <property type="nucleotide sequence ID" value="XM_009536351.1"/>
</dbReference>
<dbReference type="Proteomes" id="UP000002640">
    <property type="component" value="Unassembled WGS sequence"/>
</dbReference>
<feature type="compositionally biased region" description="Basic and acidic residues" evidence="1">
    <location>
        <begin position="12"/>
        <end position="22"/>
    </location>
</feature>
<dbReference type="PANTHER" id="PTHR35796">
    <property type="entry name" value="HYPOTHETICAL CYTOSOLIC PROTEIN"/>
    <property type="match status" value="1"/>
</dbReference>
<feature type="region of interest" description="Disordered" evidence="1">
    <location>
        <begin position="1"/>
        <end position="22"/>
    </location>
</feature>
<evidence type="ECO:0008006" key="4">
    <source>
        <dbReference type="Google" id="ProtNLM"/>
    </source>
</evidence>
<evidence type="ECO:0000313" key="2">
    <source>
        <dbReference type="EMBL" id="EGZ09785.1"/>
    </source>
</evidence>
<gene>
    <name evidence="2" type="ORF">PHYSODRAFT_318346</name>
</gene>
<dbReference type="KEGG" id="psoj:PHYSODRAFT_318346"/>
<name>G5A536_PHYSP</name>
<dbReference type="SMR" id="G5A536"/>
<dbReference type="AlphaFoldDB" id="G5A536"/>
<evidence type="ECO:0000256" key="1">
    <source>
        <dbReference type="SAM" id="MobiDB-lite"/>
    </source>
</evidence>
<accession>G5A536</accession>
<keyword evidence="3" id="KW-1185">Reference proteome</keyword>
<evidence type="ECO:0000313" key="3">
    <source>
        <dbReference type="Proteomes" id="UP000002640"/>
    </source>
</evidence>
<dbReference type="EMBL" id="JH159159">
    <property type="protein sequence ID" value="EGZ09785.1"/>
    <property type="molecule type" value="Genomic_DNA"/>
</dbReference>
<protein>
    <recommendedName>
        <fullName evidence="4">M96 mating-specific protein family</fullName>
    </recommendedName>
</protein>
<reference evidence="2 3" key="1">
    <citation type="journal article" date="2006" name="Science">
        <title>Phytophthora genome sequences uncover evolutionary origins and mechanisms of pathogenesis.</title>
        <authorList>
            <person name="Tyler B.M."/>
            <person name="Tripathy S."/>
            <person name="Zhang X."/>
            <person name="Dehal P."/>
            <person name="Jiang R.H."/>
            <person name="Aerts A."/>
            <person name="Arredondo F.D."/>
            <person name="Baxter L."/>
            <person name="Bensasson D."/>
            <person name="Beynon J.L."/>
            <person name="Chapman J."/>
            <person name="Damasceno C.M."/>
            <person name="Dorrance A.E."/>
            <person name="Dou D."/>
            <person name="Dickerman A.W."/>
            <person name="Dubchak I.L."/>
            <person name="Garbelotto M."/>
            <person name="Gijzen M."/>
            <person name="Gordon S.G."/>
            <person name="Govers F."/>
            <person name="Grunwald N.J."/>
            <person name="Huang W."/>
            <person name="Ivors K.L."/>
            <person name="Jones R.W."/>
            <person name="Kamoun S."/>
            <person name="Krampis K."/>
            <person name="Lamour K.H."/>
            <person name="Lee M.K."/>
            <person name="McDonald W.H."/>
            <person name="Medina M."/>
            <person name="Meijer H.J."/>
            <person name="Nordberg E.K."/>
            <person name="Maclean D.J."/>
            <person name="Ospina-Giraldo M.D."/>
            <person name="Morris P.F."/>
            <person name="Phuntumart V."/>
            <person name="Putnam N.H."/>
            <person name="Rash S."/>
            <person name="Rose J.K."/>
            <person name="Sakihama Y."/>
            <person name="Salamov A.A."/>
            <person name="Savidor A."/>
            <person name="Scheuring C.F."/>
            <person name="Smith B.M."/>
            <person name="Sobral B.W."/>
            <person name="Terry A."/>
            <person name="Torto-Alalibo T.A."/>
            <person name="Win J."/>
            <person name="Xu Z."/>
            <person name="Zhang H."/>
            <person name="Grigoriev I.V."/>
            <person name="Rokhsar D.S."/>
            <person name="Boore J.L."/>
        </authorList>
    </citation>
    <scope>NUCLEOTIDE SEQUENCE [LARGE SCALE GENOMIC DNA]</scope>
    <source>
        <strain evidence="2 3">P6497</strain>
    </source>
</reference>